<dbReference type="eggNOG" id="COG0781">
    <property type="taxonomic scope" value="Bacteria"/>
</dbReference>
<dbReference type="NCBIfam" id="TIGR01951">
    <property type="entry name" value="nusB"/>
    <property type="match status" value="1"/>
</dbReference>
<evidence type="ECO:0000259" key="7">
    <source>
        <dbReference type="Pfam" id="PF01029"/>
    </source>
</evidence>
<keyword evidence="3 6" id="KW-0694">RNA-binding</keyword>
<dbReference type="Proteomes" id="UP000183868">
    <property type="component" value="Chromosome"/>
</dbReference>
<evidence type="ECO:0000256" key="5">
    <source>
        <dbReference type="ARBA" id="ARBA00023163"/>
    </source>
</evidence>
<dbReference type="GO" id="GO:0006353">
    <property type="term" value="P:DNA-templated transcription termination"/>
    <property type="evidence" value="ECO:0007669"/>
    <property type="project" value="UniProtKB-UniRule"/>
</dbReference>
<dbReference type="PANTHER" id="PTHR11078:SF3">
    <property type="entry name" value="ANTITERMINATION NUSB DOMAIN-CONTAINING PROTEIN"/>
    <property type="match status" value="1"/>
</dbReference>
<dbReference type="SUPFAM" id="SSF48013">
    <property type="entry name" value="NusB-like"/>
    <property type="match status" value="1"/>
</dbReference>
<evidence type="ECO:0000256" key="3">
    <source>
        <dbReference type="ARBA" id="ARBA00022884"/>
    </source>
</evidence>
<gene>
    <name evidence="6 8" type="primary">nusB</name>
    <name evidence="8" type="ORF">Cabys_3012</name>
    <name evidence="9" type="ORF">Calab_0216</name>
</gene>
<reference evidence="9 10" key="1">
    <citation type="submission" date="2011-09" db="EMBL/GenBank/DDBJ databases">
        <title>The permanent draft genome of Caldithrix abyssi DSM 13497.</title>
        <authorList>
            <consortium name="US DOE Joint Genome Institute (JGI-PGF)"/>
            <person name="Lucas S."/>
            <person name="Han J."/>
            <person name="Lapidus A."/>
            <person name="Bruce D."/>
            <person name="Goodwin L."/>
            <person name="Pitluck S."/>
            <person name="Peters L."/>
            <person name="Kyrpides N."/>
            <person name="Mavromatis K."/>
            <person name="Ivanova N."/>
            <person name="Mikhailova N."/>
            <person name="Chertkov O."/>
            <person name="Detter J.C."/>
            <person name="Tapia R."/>
            <person name="Han C."/>
            <person name="Land M."/>
            <person name="Hauser L."/>
            <person name="Markowitz V."/>
            <person name="Cheng J.-F."/>
            <person name="Hugenholtz P."/>
            <person name="Woyke T."/>
            <person name="Wu D."/>
            <person name="Spring S."/>
            <person name="Brambilla E."/>
            <person name="Klenk H.-P."/>
            <person name="Eisen J.A."/>
        </authorList>
    </citation>
    <scope>NUCLEOTIDE SEQUENCE [LARGE SCALE GENOMIC DNA]</scope>
    <source>
        <strain evidence="9 10">DSM 13497</strain>
    </source>
</reference>
<comment type="similarity">
    <text evidence="1 6">Belongs to the NusB family.</text>
</comment>
<dbReference type="Pfam" id="PF01029">
    <property type="entry name" value="NusB"/>
    <property type="match status" value="1"/>
</dbReference>
<proteinExistence type="inferred from homology"/>
<dbReference type="InterPro" id="IPR006027">
    <property type="entry name" value="NusB_RsmB_TIM44"/>
</dbReference>
<comment type="function">
    <text evidence="6">Involved in transcription antitermination. Required for transcription of ribosomal RNA (rRNA) genes. Binds specifically to the boxA antiterminator sequence of the ribosomal RNA (rrn) operons.</text>
</comment>
<accession>H1XNS5</accession>
<evidence type="ECO:0000256" key="1">
    <source>
        <dbReference type="ARBA" id="ARBA00005952"/>
    </source>
</evidence>
<evidence type="ECO:0000313" key="10">
    <source>
        <dbReference type="Proteomes" id="UP000004671"/>
    </source>
</evidence>
<dbReference type="STRING" id="880073.Cabys_3012"/>
<dbReference type="GO" id="GO:0005829">
    <property type="term" value="C:cytosol"/>
    <property type="evidence" value="ECO:0007669"/>
    <property type="project" value="TreeGrafter"/>
</dbReference>
<keyword evidence="2 6" id="KW-0889">Transcription antitermination</keyword>
<keyword evidence="4 6" id="KW-0805">Transcription regulation</keyword>
<dbReference type="Gene3D" id="1.10.940.10">
    <property type="entry name" value="NusB-like"/>
    <property type="match status" value="1"/>
</dbReference>
<evidence type="ECO:0000313" key="8">
    <source>
        <dbReference type="EMBL" id="APF19760.1"/>
    </source>
</evidence>
<evidence type="ECO:0000256" key="6">
    <source>
        <dbReference type="HAMAP-Rule" id="MF_00073"/>
    </source>
</evidence>
<keyword evidence="5 6" id="KW-0804">Transcription</keyword>
<dbReference type="RefSeq" id="WP_006926762.1">
    <property type="nucleotide sequence ID" value="NZ_CM001402.1"/>
</dbReference>
<dbReference type="InterPro" id="IPR035926">
    <property type="entry name" value="NusB-like_sf"/>
</dbReference>
<evidence type="ECO:0000256" key="4">
    <source>
        <dbReference type="ARBA" id="ARBA00023015"/>
    </source>
</evidence>
<dbReference type="FunCoup" id="H1XNS5">
    <property type="interactions" value="354"/>
</dbReference>
<evidence type="ECO:0000313" key="9">
    <source>
        <dbReference type="EMBL" id="EHO39865.1"/>
    </source>
</evidence>
<protein>
    <recommendedName>
        <fullName evidence="6">Transcription antitermination protein NusB</fullName>
    </recommendedName>
    <alternativeName>
        <fullName evidence="6">Antitermination factor NusB</fullName>
    </alternativeName>
</protein>
<dbReference type="GO" id="GO:0003723">
    <property type="term" value="F:RNA binding"/>
    <property type="evidence" value="ECO:0007669"/>
    <property type="project" value="UniProtKB-UniRule"/>
</dbReference>
<dbReference type="Proteomes" id="UP000004671">
    <property type="component" value="Chromosome"/>
</dbReference>
<dbReference type="AlphaFoldDB" id="H1XNS5"/>
<dbReference type="PaxDb" id="880073-Calab_0216"/>
<organism evidence="9 10">
    <name type="scientific">Caldithrix abyssi DSM 13497</name>
    <dbReference type="NCBI Taxonomy" id="880073"/>
    <lineage>
        <taxon>Bacteria</taxon>
        <taxon>Pseudomonadati</taxon>
        <taxon>Calditrichota</taxon>
        <taxon>Calditrichia</taxon>
        <taxon>Calditrichales</taxon>
        <taxon>Calditrichaceae</taxon>
        <taxon>Caldithrix</taxon>
    </lineage>
</organism>
<feature type="domain" description="NusB/RsmB/TIM44" evidence="7">
    <location>
        <begin position="4"/>
        <end position="128"/>
    </location>
</feature>
<dbReference type="InParanoid" id="H1XNS5"/>
<reference evidence="8 11" key="2">
    <citation type="submission" date="2016-11" db="EMBL/GenBank/DDBJ databases">
        <title>Genomic analysis of Caldithrix abyssi and proposal of a novel bacterial phylum Caldithrichaeota.</title>
        <authorList>
            <person name="Kublanov I."/>
            <person name="Sigalova O."/>
            <person name="Gavrilov S."/>
            <person name="Lebedinsky A."/>
            <person name="Ivanova N."/>
            <person name="Daum C."/>
            <person name="Reddy T."/>
            <person name="Klenk H.P."/>
            <person name="Goker M."/>
            <person name="Reva O."/>
            <person name="Miroshnichenko M."/>
            <person name="Kyprides N."/>
            <person name="Woyke T."/>
            <person name="Gelfand M."/>
        </authorList>
    </citation>
    <scope>NUCLEOTIDE SEQUENCE [LARGE SCALE GENOMIC DNA]</scope>
    <source>
        <strain evidence="8 11">LF13</strain>
    </source>
</reference>
<dbReference type="CDD" id="cd00619">
    <property type="entry name" value="Terminator_NusB"/>
    <property type="match status" value="1"/>
</dbReference>
<dbReference type="InterPro" id="IPR011605">
    <property type="entry name" value="NusB_fam"/>
</dbReference>
<evidence type="ECO:0000256" key="2">
    <source>
        <dbReference type="ARBA" id="ARBA00022814"/>
    </source>
</evidence>
<dbReference type="OrthoDB" id="9787568at2"/>
<name>H1XNS5_CALAY</name>
<dbReference type="PANTHER" id="PTHR11078">
    <property type="entry name" value="N UTILIZATION SUBSTANCE PROTEIN B-RELATED"/>
    <property type="match status" value="1"/>
</dbReference>
<sequence length="150" mass="17542">MSRRKERELVFKVLFAHEFNPIPLSEQLEFLAEDVENKKRITPYVRKLASLCIEKKDEFDGRIKPKLINWDFERVAVVDRILLRMALAEFLYFEDIPPEVTIDEMIELGKKYGAPKSGRFINGILDSIFKDLKAEKKIKKSGRGLITKIK</sequence>
<dbReference type="HAMAP" id="MF_00073">
    <property type="entry name" value="NusB"/>
    <property type="match status" value="1"/>
</dbReference>
<dbReference type="EMBL" id="CP018099">
    <property type="protein sequence ID" value="APF19760.1"/>
    <property type="molecule type" value="Genomic_DNA"/>
</dbReference>
<dbReference type="GO" id="GO:0031564">
    <property type="term" value="P:transcription antitermination"/>
    <property type="evidence" value="ECO:0007669"/>
    <property type="project" value="UniProtKB-KW"/>
</dbReference>
<keyword evidence="10" id="KW-1185">Reference proteome</keyword>
<dbReference type="HOGENOM" id="CLU_087843_3_0_0"/>
<dbReference type="KEGG" id="caby:Cabys_3012"/>
<dbReference type="EMBL" id="CM001402">
    <property type="protein sequence ID" value="EHO39865.1"/>
    <property type="molecule type" value="Genomic_DNA"/>
</dbReference>
<evidence type="ECO:0000313" key="11">
    <source>
        <dbReference type="Proteomes" id="UP000183868"/>
    </source>
</evidence>